<keyword evidence="9 10" id="KW-0342">GTP-binding</keyword>
<dbReference type="InterPro" id="IPR018948">
    <property type="entry name" value="GTP-bd_TrmE_N"/>
</dbReference>
<dbReference type="SUPFAM" id="SSF116878">
    <property type="entry name" value="TrmE connector domain"/>
    <property type="match status" value="1"/>
</dbReference>
<dbReference type="InterPro" id="IPR027368">
    <property type="entry name" value="MnmE_dom2"/>
</dbReference>
<feature type="binding site" evidence="10">
    <location>
        <position position="459"/>
    </location>
    <ligand>
        <name>(6S)-5-formyl-5,6,7,8-tetrahydrofolate</name>
        <dbReference type="ChEBI" id="CHEBI:57457"/>
    </ligand>
</feature>
<dbReference type="EMBL" id="FQUG01000006">
    <property type="protein sequence ID" value="SHF03847.1"/>
    <property type="molecule type" value="Genomic_DNA"/>
</dbReference>
<feature type="binding site" evidence="10">
    <location>
        <position position="235"/>
    </location>
    <ligand>
        <name>Mg(2+)</name>
        <dbReference type="ChEBI" id="CHEBI:18420"/>
    </ligand>
</feature>
<keyword evidence="14" id="KW-1185">Reference proteome</keyword>
<dbReference type="AlphaFoldDB" id="A0A1M4YDK3"/>
<feature type="binding site" evidence="10">
    <location>
        <position position="256"/>
    </location>
    <ligand>
        <name>Mg(2+)</name>
        <dbReference type="ChEBI" id="CHEBI:18420"/>
    </ligand>
</feature>
<reference evidence="13 14" key="1">
    <citation type="submission" date="2016-11" db="EMBL/GenBank/DDBJ databases">
        <authorList>
            <person name="Jaros S."/>
            <person name="Januszkiewicz K."/>
            <person name="Wedrychowicz H."/>
        </authorList>
    </citation>
    <scope>NUCLEOTIDE SEQUENCE [LARGE SCALE GENOMIC DNA]</scope>
    <source>
        <strain evidence="13 14">DSM 10502</strain>
    </source>
</reference>
<evidence type="ECO:0000313" key="13">
    <source>
        <dbReference type="EMBL" id="SHF03847.1"/>
    </source>
</evidence>
<evidence type="ECO:0000256" key="11">
    <source>
        <dbReference type="RuleBase" id="RU003313"/>
    </source>
</evidence>
<keyword evidence="6 10" id="KW-0378">Hydrolase</keyword>
<comment type="subcellular location">
    <subcellularLocation>
        <location evidence="10">Cytoplasm</location>
    </subcellularLocation>
</comment>
<dbReference type="InterPro" id="IPR027266">
    <property type="entry name" value="TrmE/GcvT-like"/>
</dbReference>
<dbReference type="CDD" id="cd14858">
    <property type="entry name" value="TrmE_N"/>
    <property type="match status" value="1"/>
</dbReference>
<dbReference type="FunFam" id="3.30.1360.120:FF:000003">
    <property type="entry name" value="tRNA modification GTPase MnmE"/>
    <property type="match status" value="1"/>
</dbReference>
<dbReference type="GO" id="GO:0005525">
    <property type="term" value="F:GTP binding"/>
    <property type="evidence" value="ECO:0007669"/>
    <property type="project" value="UniProtKB-UniRule"/>
</dbReference>
<evidence type="ECO:0000256" key="6">
    <source>
        <dbReference type="ARBA" id="ARBA00022801"/>
    </source>
</evidence>
<dbReference type="GO" id="GO:0005829">
    <property type="term" value="C:cytosol"/>
    <property type="evidence" value="ECO:0007669"/>
    <property type="project" value="TreeGrafter"/>
</dbReference>
<feature type="binding site" evidence="10">
    <location>
        <position position="125"/>
    </location>
    <ligand>
        <name>(6S)-5-formyl-5,6,7,8-tetrahydrofolate</name>
        <dbReference type="ChEBI" id="CHEBI:57457"/>
    </ligand>
</feature>
<dbReference type="PANTHER" id="PTHR42714:SF2">
    <property type="entry name" value="TRNA MODIFICATION GTPASE GTPBP3, MITOCHONDRIAL"/>
    <property type="match status" value="1"/>
</dbReference>
<organism evidence="13 14">
    <name type="scientific">Schwartzia succinivorans DSM 10502</name>
    <dbReference type="NCBI Taxonomy" id="1123243"/>
    <lineage>
        <taxon>Bacteria</taxon>
        <taxon>Bacillati</taxon>
        <taxon>Bacillota</taxon>
        <taxon>Negativicutes</taxon>
        <taxon>Selenomonadales</taxon>
        <taxon>Selenomonadaceae</taxon>
        <taxon>Schwartzia</taxon>
    </lineage>
</organism>
<feature type="binding site" evidence="10">
    <location>
        <position position="252"/>
    </location>
    <ligand>
        <name>K(+)</name>
        <dbReference type="ChEBI" id="CHEBI:29103"/>
    </ligand>
</feature>
<comment type="caution">
    <text evidence="10">Lacks conserved residue(s) required for the propagation of feature annotation.</text>
</comment>
<evidence type="ECO:0000256" key="3">
    <source>
        <dbReference type="ARBA" id="ARBA00022694"/>
    </source>
</evidence>
<comment type="function">
    <text evidence="10">Exhibits a very high intrinsic GTPase hydrolysis rate. Involved in the addition of a carboxymethylaminomethyl (cmnm) group at the wobble position (U34) of certain tRNAs, forming tRNA-cmnm(5)s(2)U34.</text>
</comment>
<feature type="binding site" evidence="10">
    <location>
        <position position="231"/>
    </location>
    <ligand>
        <name>K(+)</name>
        <dbReference type="ChEBI" id="CHEBI:29103"/>
    </ligand>
</feature>
<proteinExistence type="inferred from homology"/>
<evidence type="ECO:0000256" key="4">
    <source>
        <dbReference type="ARBA" id="ARBA00022723"/>
    </source>
</evidence>
<evidence type="ECO:0000256" key="2">
    <source>
        <dbReference type="ARBA" id="ARBA00022490"/>
    </source>
</evidence>
<dbReference type="GO" id="GO:0046872">
    <property type="term" value="F:metal ion binding"/>
    <property type="evidence" value="ECO:0007669"/>
    <property type="project" value="UniProtKB-KW"/>
</dbReference>
<feature type="binding site" evidence="10">
    <location>
        <position position="255"/>
    </location>
    <ligand>
        <name>K(+)</name>
        <dbReference type="ChEBI" id="CHEBI:29103"/>
    </ligand>
</feature>
<evidence type="ECO:0000256" key="8">
    <source>
        <dbReference type="ARBA" id="ARBA00022958"/>
    </source>
</evidence>
<evidence type="ECO:0000313" key="14">
    <source>
        <dbReference type="Proteomes" id="UP000184404"/>
    </source>
</evidence>
<keyword evidence="5 10" id="KW-0547">Nucleotide-binding</keyword>
<dbReference type="Pfam" id="PF10396">
    <property type="entry name" value="TrmE_N"/>
    <property type="match status" value="1"/>
</dbReference>
<dbReference type="RefSeq" id="WP_072935809.1">
    <property type="nucleotide sequence ID" value="NZ_FQUG01000006.1"/>
</dbReference>
<dbReference type="Pfam" id="PF01926">
    <property type="entry name" value="MMR_HSR1"/>
    <property type="match status" value="1"/>
</dbReference>
<feature type="binding site" evidence="10">
    <location>
        <begin position="250"/>
        <end position="256"/>
    </location>
    <ligand>
        <name>GTP</name>
        <dbReference type="ChEBI" id="CHEBI:37565"/>
    </ligand>
</feature>
<dbReference type="NCBIfam" id="TIGR00231">
    <property type="entry name" value="small_GTP"/>
    <property type="match status" value="1"/>
</dbReference>
<dbReference type="NCBIfam" id="TIGR00450">
    <property type="entry name" value="mnmE_trmE_thdF"/>
    <property type="match status" value="1"/>
</dbReference>
<keyword evidence="7 10" id="KW-0460">Magnesium</keyword>
<feature type="binding site" evidence="10">
    <location>
        <position position="250"/>
    </location>
    <ligand>
        <name>K(+)</name>
        <dbReference type="ChEBI" id="CHEBI:29103"/>
    </ligand>
</feature>
<name>A0A1M4YDK3_9FIRM</name>
<evidence type="ECO:0000256" key="1">
    <source>
        <dbReference type="ARBA" id="ARBA00011043"/>
    </source>
</evidence>
<dbReference type="InterPro" id="IPR025867">
    <property type="entry name" value="MnmE_helical"/>
</dbReference>
<comment type="similarity">
    <text evidence="1 10 11">Belongs to the TRAFAC class TrmE-Era-EngA-EngB-Septin-like GTPase superfamily. TrmE GTPase family.</text>
</comment>
<feature type="binding site" evidence="10">
    <location>
        <position position="23"/>
    </location>
    <ligand>
        <name>(6S)-5-formyl-5,6,7,8-tetrahydrofolate</name>
        <dbReference type="ChEBI" id="CHEBI:57457"/>
    </ligand>
</feature>
<feature type="binding site" evidence="10">
    <location>
        <begin position="231"/>
        <end position="236"/>
    </location>
    <ligand>
        <name>GTP</name>
        <dbReference type="ChEBI" id="CHEBI:37565"/>
    </ligand>
</feature>
<dbReference type="FunFam" id="3.40.50.300:FF:000494">
    <property type="entry name" value="tRNA modification GTPase MnmE"/>
    <property type="match status" value="1"/>
</dbReference>
<accession>A0A1M4YDK3</accession>
<dbReference type="GO" id="GO:0002098">
    <property type="term" value="P:tRNA wobble uridine modification"/>
    <property type="evidence" value="ECO:0007669"/>
    <property type="project" value="TreeGrafter"/>
</dbReference>
<dbReference type="Proteomes" id="UP000184404">
    <property type="component" value="Unassembled WGS sequence"/>
</dbReference>
<dbReference type="InterPro" id="IPR031168">
    <property type="entry name" value="G_TrmE"/>
</dbReference>
<dbReference type="GO" id="GO:0003924">
    <property type="term" value="F:GTPase activity"/>
    <property type="evidence" value="ECO:0007669"/>
    <property type="project" value="UniProtKB-UniRule"/>
</dbReference>
<sequence>MQQEDTISAIATPPGEGGIGIVRISGPNAVKTAAEIFWPKSCASFTEAESHRAYYGKIMDGGRMVDEAVVILMRAPHSYTKEDVVELQCHGGSFVLRRVLELTFRHGARPAEPGEFTKRAFLNGRLDLTQAQAVMDLIEAKTDSSLRMAAGHLEGMVSKEIKGLRHDILEMIAHLEASIDFPEDDIDDVVIDEVRERISDIREKLVKLVKTAHTGKILRDGLETAIVGRPNVGKSSLLNALLHEERAIVTDIPGTTRDSIEEYANVAGVPLHIIDTAGIRATDDRVEMMGVERSRGYIEKASLVLALFDASSTLQKEDEEIIGLLQDKEAIVLLTKGDLAAELTKEGFEKLLPGKTVLTISTKSGEGIEALEQEILSRVYGDEAIEQEGAFVASAREAHLLNEAVSDIDAVLDTIENGMSADFVVIDLRTLWEKLGEITGETVGEDIIDEIFSRFCLGK</sequence>
<dbReference type="HAMAP" id="MF_00379">
    <property type="entry name" value="GTPase_MnmE"/>
    <property type="match status" value="1"/>
</dbReference>
<gene>
    <name evidence="10" type="primary">mnmE</name>
    <name evidence="10" type="synonym">trmE</name>
    <name evidence="13" type="ORF">SAMN02745190_01716</name>
</gene>
<dbReference type="CDD" id="cd04164">
    <property type="entry name" value="trmE"/>
    <property type="match status" value="1"/>
</dbReference>
<dbReference type="GO" id="GO:0042802">
    <property type="term" value="F:identical protein binding"/>
    <property type="evidence" value="ECO:0007669"/>
    <property type="project" value="UniProtKB-ARBA"/>
</dbReference>
<evidence type="ECO:0000256" key="7">
    <source>
        <dbReference type="ARBA" id="ARBA00022842"/>
    </source>
</evidence>
<feature type="binding site" evidence="10">
    <location>
        <begin position="275"/>
        <end position="278"/>
    </location>
    <ligand>
        <name>GTP</name>
        <dbReference type="ChEBI" id="CHEBI:37565"/>
    </ligand>
</feature>
<dbReference type="PROSITE" id="PS51709">
    <property type="entry name" value="G_TRME"/>
    <property type="match status" value="1"/>
</dbReference>
<dbReference type="InterPro" id="IPR004520">
    <property type="entry name" value="GTPase_MnmE"/>
</dbReference>
<evidence type="ECO:0000256" key="10">
    <source>
        <dbReference type="HAMAP-Rule" id="MF_00379"/>
    </source>
</evidence>
<dbReference type="InterPro" id="IPR006073">
    <property type="entry name" value="GTP-bd"/>
</dbReference>
<protein>
    <recommendedName>
        <fullName evidence="10">tRNA modification GTPase MnmE</fullName>
        <ecNumber evidence="10">3.6.-.-</ecNumber>
    </recommendedName>
</protein>
<keyword evidence="4 10" id="KW-0479">Metal-binding</keyword>
<keyword evidence="8 10" id="KW-0630">Potassium</keyword>
<dbReference type="PANTHER" id="PTHR42714">
    <property type="entry name" value="TRNA MODIFICATION GTPASE GTPBP3"/>
    <property type="match status" value="1"/>
</dbReference>
<dbReference type="OrthoDB" id="9805918at2"/>
<dbReference type="STRING" id="1123243.SAMN02745190_01716"/>
<keyword evidence="2 10" id="KW-0963">Cytoplasm</keyword>
<dbReference type="InterPro" id="IPR027417">
    <property type="entry name" value="P-loop_NTPase"/>
</dbReference>
<dbReference type="Pfam" id="PF12631">
    <property type="entry name" value="MnmE_helical"/>
    <property type="match status" value="1"/>
</dbReference>
<dbReference type="Gene3D" id="3.40.50.300">
    <property type="entry name" value="P-loop containing nucleotide triphosphate hydrolases"/>
    <property type="match status" value="1"/>
</dbReference>
<dbReference type="InterPro" id="IPR005225">
    <property type="entry name" value="Small_GTP-bd"/>
</dbReference>
<comment type="subunit">
    <text evidence="10">Homodimer. Heterotetramer of two MnmE and two MnmG subunits.</text>
</comment>
<dbReference type="NCBIfam" id="NF003661">
    <property type="entry name" value="PRK05291.1-3"/>
    <property type="match status" value="1"/>
</dbReference>
<feature type="binding site" evidence="10">
    <location>
        <position position="86"/>
    </location>
    <ligand>
        <name>(6S)-5-formyl-5,6,7,8-tetrahydrofolate</name>
        <dbReference type="ChEBI" id="CHEBI:57457"/>
    </ligand>
</feature>
<dbReference type="SUPFAM" id="SSF52540">
    <property type="entry name" value="P-loop containing nucleoside triphosphate hydrolases"/>
    <property type="match status" value="1"/>
</dbReference>
<evidence type="ECO:0000256" key="5">
    <source>
        <dbReference type="ARBA" id="ARBA00022741"/>
    </source>
</evidence>
<dbReference type="EC" id="3.6.-.-" evidence="10"/>
<comment type="cofactor">
    <cofactor evidence="10">
        <name>K(+)</name>
        <dbReference type="ChEBI" id="CHEBI:29103"/>
    </cofactor>
    <text evidence="10">Binds 1 potassium ion per subunit.</text>
</comment>
<keyword evidence="3 10" id="KW-0819">tRNA processing</keyword>
<evidence type="ECO:0000256" key="9">
    <source>
        <dbReference type="ARBA" id="ARBA00023134"/>
    </source>
</evidence>
<evidence type="ECO:0000259" key="12">
    <source>
        <dbReference type="PROSITE" id="PS51709"/>
    </source>
</evidence>
<feature type="domain" description="TrmE-type G" evidence="12">
    <location>
        <begin position="221"/>
        <end position="380"/>
    </location>
</feature>
<dbReference type="Gene3D" id="1.20.120.430">
    <property type="entry name" value="tRNA modification GTPase MnmE domain 2"/>
    <property type="match status" value="1"/>
</dbReference>
<dbReference type="GO" id="GO:0030488">
    <property type="term" value="P:tRNA methylation"/>
    <property type="evidence" value="ECO:0007669"/>
    <property type="project" value="TreeGrafter"/>
</dbReference>
<dbReference type="Gene3D" id="3.30.1360.120">
    <property type="entry name" value="Probable tRNA modification gtpase trme, domain 1"/>
    <property type="match status" value="1"/>
</dbReference>